<comment type="caution">
    <text evidence="3">The sequence shown here is derived from an EMBL/GenBank/DDBJ whole genome shotgun (WGS) entry which is preliminary data.</text>
</comment>
<keyword evidence="2" id="KW-0812">Transmembrane</keyword>
<organism evidence="3 4">
    <name type="scientific">Candidatus Falkowbacteria bacterium CG10_big_fil_rev_8_21_14_0_10_43_11</name>
    <dbReference type="NCBI Taxonomy" id="1974568"/>
    <lineage>
        <taxon>Bacteria</taxon>
        <taxon>Candidatus Falkowiibacteriota</taxon>
    </lineage>
</organism>
<gene>
    <name evidence="3" type="ORF">COU00_00850</name>
</gene>
<proteinExistence type="predicted"/>
<sequence>MKQKIIIGIILIALLIVVLTYWFLGLVTAALIALVMLLDVPIYNKMGWIGNAIAGGVALATLLWLQSIFFMGIAIVICEIAMLVGFSIANSIIYVSIAAGLIGVLVMFGLWKWQNMSWLDVWYLTKQTATTVLESPNIIPELAVGRQQDFAFDFNGRLDPKVFTFPALADSAFQFSAQNNVWMLVEPKAAGLKIASFKLDEFLSNFVSVNDRGWQVPPVEVVSITTPDGKYALPEPGQTLRVNNNGAITIGLHAPKLNRRDVPGLLFASVSSNGRGGYQAAPLIISVTRVIIDATAAIVSPDKVKLKTFIGIDKKISDTSWIQTSLANTDAAIASGTTEYTKPLMDTTSALWNLAKKMAGFPTATPTPTSMPIPTVTPASQATTTPTIESATK</sequence>
<evidence type="ECO:0000256" key="2">
    <source>
        <dbReference type="SAM" id="Phobius"/>
    </source>
</evidence>
<keyword evidence="2" id="KW-0472">Membrane</keyword>
<feature type="compositionally biased region" description="Polar residues" evidence="1">
    <location>
        <begin position="364"/>
        <end position="393"/>
    </location>
</feature>
<accession>A0A2M6WMU2</accession>
<dbReference type="EMBL" id="PFAS01000010">
    <property type="protein sequence ID" value="PIT94076.1"/>
    <property type="molecule type" value="Genomic_DNA"/>
</dbReference>
<feature type="transmembrane region" description="Helical" evidence="2">
    <location>
        <begin position="7"/>
        <end position="34"/>
    </location>
</feature>
<evidence type="ECO:0000313" key="3">
    <source>
        <dbReference type="EMBL" id="PIT94076.1"/>
    </source>
</evidence>
<evidence type="ECO:0000256" key="1">
    <source>
        <dbReference type="SAM" id="MobiDB-lite"/>
    </source>
</evidence>
<name>A0A2M6WMU2_9BACT</name>
<feature type="region of interest" description="Disordered" evidence="1">
    <location>
        <begin position="363"/>
        <end position="393"/>
    </location>
</feature>
<feature type="transmembrane region" description="Helical" evidence="2">
    <location>
        <begin position="92"/>
        <end position="111"/>
    </location>
</feature>
<evidence type="ECO:0000313" key="4">
    <source>
        <dbReference type="Proteomes" id="UP000229335"/>
    </source>
</evidence>
<protein>
    <submittedName>
        <fullName evidence="3">Uncharacterized protein</fullName>
    </submittedName>
</protein>
<reference evidence="4" key="1">
    <citation type="submission" date="2017-09" db="EMBL/GenBank/DDBJ databases">
        <title>Depth-based differentiation of microbial function through sediment-hosted aquifers and enrichment of novel symbionts in the deep terrestrial subsurface.</title>
        <authorList>
            <person name="Probst A.J."/>
            <person name="Ladd B."/>
            <person name="Jarett J.K."/>
            <person name="Geller-Mcgrath D.E."/>
            <person name="Sieber C.M.K."/>
            <person name="Emerson J.B."/>
            <person name="Anantharaman K."/>
            <person name="Thomas B.C."/>
            <person name="Malmstrom R."/>
            <person name="Stieglmeier M."/>
            <person name="Klingl A."/>
            <person name="Woyke T."/>
            <person name="Ryan C.M."/>
            <person name="Banfield J.F."/>
        </authorList>
    </citation>
    <scope>NUCLEOTIDE SEQUENCE [LARGE SCALE GENOMIC DNA]</scope>
</reference>
<keyword evidence="2" id="KW-1133">Transmembrane helix</keyword>
<dbReference type="Proteomes" id="UP000229335">
    <property type="component" value="Unassembled WGS sequence"/>
</dbReference>
<dbReference type="AlphaFoldDB" id="A0A2M6WMU2"/>